<evidence type="ECO:0000256" key="1">
    <source>
        <dbReference type="SAM" id="MobiDB-lite"/>
    </source>
</evidence>
<protein>
    <submittedName>
        <fullName evidence="2">Uncharacterized protein</fullName>
    </submittedName>
</protein>
<feature type="compositionally biased region" description="Basic residues" evidence="1">
    <location>
        <begin position="1"/>
        <end position="10"/>
    </location>
</feature>
<keyword evidence="3" id="KW-1185">Reference proteome</keyword>
<feature type="compositionally biased region" description="Pro residues" evidence="1">
    <location>
        <begin position="289"/>
        <end position="300"/>
    </location>
</feature>
<name>A0A0C3P8Y1_PHLG1</name>
<reference evidence="2 3" key="1">
    <citation type="journal article" date="2014" name="PLoS Genet.">
        <title>Analysis of the Phlebiopsis gigantea genome, transcriptome and secretome provides insight into its pioneer colonization strategies of wood.</title>
        <authorList>
            <person name="Hori C."/>
            <person name="Ishida T."/>
            <person name="Igarashi K."/>
            <person name="Samejima M."/>
            <person name="Suzuki H."/>
            <person name="Master E."/>
            <person name="Ferreira P."/>
            <person name="Ruiz-Duenas F.J."/>
            <person name="Held B."/>
            <person name="Canessa P."/>
            <person name="Larrondo L.F."/>
            <person name="Schmoll M."/>
            <person name="Druzhinina I.S."/>
            <person name="Kubicek C.P."/>
            <person name="Gaskell J.A."/>
            <person name="Kersten P."/>
            <person name="St John F."/>
            <person name="Glasner J."/>
            <person name="Sabat G."/>
            <person name="Splinter BonDurant S."/>
            <person name="Syed K."/>
            <person name="Yadav J."/>
            <person name="Mgbeahuruike A.C."/>
            <person name="Kovalchuk A."/>
            <person name="Asiegbu F.O."/>
            <person name="Lackner G."/>
            <person name="Hoffmeister D."/>
            <person name="Rencoret J."/>
            <person name="Gutierrez A."/>
            <person name="Sun H."/>
            <person name="Lindquist E."/>
            <person name="Barry K."/>
            <person name="Riley R."/>
            <person name="Grigoriev I.V."/>
            <person name="Henrissat B."/>
            <person name="Kues U."/>
            <person name="Berka R.M."/>
            <person name="Martinez A.T."/>
            <person name="Covert S.F."/>
            <person name="Blanchette R.A."/>
            <person name="Cullen D."/>
        </authorList>
    </citation>
    <scope>NUCLEOTIDE SEQUENCE [LARGE SCALE GENOMIC DNA]</scope>
    <source>
        <strain evidence="2 3">11061_1 CR5-6</strain>
    </source>
</reference>
<feature type="compositionally biased region" description="Low complexity" evidence="1">
    <location>
        <begin position="234"/>
        <end position="249"/>
    </location>
</feature>
<evidence type="ECO:0000313" key="2">
    <source>
        <dbReference type="EMBL" id="KIP01108.1"/>
    </source>
</evidence>
<gene>
    <name evidence="2" type="ORF">PHLGIDRAFT_395043</name>
</gene>
<dbReference type="Proteomes" id="UP000053257">
    <property type="component" value="Unassembled WGS sequence"/>
</dbReference>
<feature type="region of interest" description="Disordered" evidence="1">
    <location>
        <begin position="1"/>
        <end position="93"/>
    </location>
</feature>
<feature type="non-terminal residue" evidence="2">
    <location>
        <position position="333"/>
    </location>
</feature>
<accession>A0A0C3P8Y1</accession>
<feature type="compositionally biased region" description="Low complexity" evidence="1">
    <location>
        <begin position="312"/>
        <end position="321"/>
    </location>
</feature>
<feature type="compositionally biased region" description="Basic and acidic residues" evidence="1">
    <location>
        <begin position="324"/>
        <end position="333"/>
    </location>
</feature>
<sequence>MSHAPSRRNFQRSPAAMSRHTSASPPPSTPAMSASSRADAVSPAPLDPARTLPHPSTSRFAAAPRPTVPSLSTVTQLPPLRWEPRAATGSRDLIESIEDLRELRHVLREERAQTIRRLEDLDYRVAAAETKIHLHLQQQHPPQSPARDRSRSPRMLSPPTSPEDLPRPLTLPRPRDQEPCRFQSEDADALRATLDSIPEPLERRPPSVDYPLRLPQIRPVADWSQDRASYSSAYQISYSRRSGSRSPSESPDEEPLVLPGEHTAAFPSRDTTYPEQDYARLPLAQPHPAYYPPLAPPPPYRRAQTPERRVFSPASVASSSSTLHKRDAAAAAA</sequence>
<organism evidence="2 3">
    <name type="scientific">Phlebiopsis gigantea (strain 11061_1 CR5-6)</name>
    <name type="common">White-rot fungus</name>
    <name type="synonym">Peniophora gigantea</name>
    <dbReference type="NCBI Taxonomy" id="745531"/>
    <lineage>
        <taxon>Eukaryota</taxon>
        <taxon>Fungi</taxon>
        <taxon>Dikarya</taxon>
        <taxon>Basidiomycota</taxon>
        <taxon>Agaricomycotina</taxon>
        <taxon>Agaricomycetes</taxon>
        <taxon>Polyporales</taxon>
        <taxon>Phanerochaetaceae</taxon>
        <taxon>Phlebiopsis</taxon>
    </lineage>
</organism>
<proteinExistence type="predicted"/>
<evidence type="ECO:0000313" key="3">
    <source>
        <dbReference type="Proteomes" id="UP000053257"/>
    </source>
</evidence>
<feature type="region of interest" description="Disordered" evidence="1">
    <location>
        <begin position="133"/>
        <end position="185"/>
    </location>
</feature>
<dbReference type="AlphaFoldDB" id="A0A0C3P8Y1"/>
<feature type="region of interest" description="Disordered" evidence="1">
    <location>
        <begin position="234"/>
        <end position="333"/>
    </location>
</feature>
<dbReference type="HOGENOM" id="CLU_834480_0_0_1"/>
<dbReference type="EMBL" id="KN840931">
    <property type="protein sequence ID" value="KIP01108.1"/>
    <property type="molecule type" value="Genomic_DNA"/>
</dbReference>